<evidence type="ECO:0000256" key="1">
    <source>
        <dbReference type="SAM" id="Phobius"/>
    </source>
</evidence>
<feature type="transmembrane region" description="Helical" evidence="1">
    <location>
        <begin position="97"/>
        <end position="120"/>
    </location>
</feature>
<name>A0AAV7ZRF1_9EUKA</name>
<keyword evidence="1" id="KW-1133">Transmembrane helix</keyword>
<dbReference type="AlphaFoldDB" id="A0AAV7ZRF1"/>
<reference evidence="2" key="1">
    <citation type="submission" date="2022-08" db="EMBL/GenBank/DDBJ databases">
        <title>Novel sulphate-reducing endosymbionts in the free-living metamonad Anaeramoeba.</title>
        <authorList>
            <person name="Jerlstrom-Hultqvist J."/>
            <person name="Cepicka I."/>
            <person name="Gallot-Lavallee L."/>
            <person name="Salas-Leiva D."/>
            <person name="Curtis B.A."/>
            <person name="Zahonova K."/>
            <person name="Pipaliya S."/>
            <person name="Dacks J."/>
            <person name="Roger A.J."/>
        </authorList>
    </citation>
    <scope>NUCLEOTIDE SEQUENCE</scope>
    <source>
        <strain evidence="2">Busselton2</strain>
    </source>
</reference>
<comment type="caution">
    <text evidence="2">The sequence shown here is derived from an EMBL/GenBank/DDBJ whole genome shotgun (WGS) entry which is preliminary data.</text>
</comment>
<evidence type="ECO:0000313" key="3">
    <source>
        <dbReference type="Proteomes" id="UP001146793"/>
    </source>
</evidence>
<accession>A0AAV7ZRF1</accession>
<feature type="transmembrane region" description="Helical" evidence="1">
    <location>
        <begin position="40"/>
        <end position="59"/>
    </location>
</feature>
<keyword evidence="1" id="KW-0812">Transmembrane</keyword>
<dbReference type="Proteomes" id="UP001146793">
    <property type="component" value="Unassembled WGS sequence"/>
</dbReference>
<keyword evidence="1" id="KW-0472">Membrane</keyword>
<proteinExistence type="predicted"/>
<dbReference type="EMBL" id="JANTQA010000023">
    <property type="protein sequence ID" value="KAJ3443227.1"/>
    <property type="molecule type" value="Genomic_DNA"/>
</dbReference>
<dbReference type="Pfam" id="PF20181">
    <property type="entry name" value="DUF6544"/>
    <property type="match status" value="1"/>
</dbReference>
<feature type="transmembrane region" description="Helical" evidence="1">
    <location>
        <begin position="71"/>
        <end position="91"/>
    </location>
</feature>
<protein>
    <submittedName>
        <fullName evidence="2">Uncharacterized protein</fullName>
    </submittedName>
</protein>
<evidence type="ECO:0000313" key="2">
    <source>
        <dbReference type="EMBL" id="KAJ3443227.1"/>
    </source>
</evidence>
<sequence>MFDFFLNLSLHILFLSSAIYKLVPTKNFKDIKVHLTERYIVIWMATAIFFFVSFLFYFLERKLKKRPKKLWWIFDFLGIVCFLMVISKDYAKFKTEILLLAFFLLVIIYSFFEMLPTSFINQYRSQQKIKLEPIKKIMLVTEKDLEHLPLCVSRYLKYVNVVGKPKTENFEVHFRGYMKFKPKAKPINIKAEQTSVISNSTRIFLINSKLFGIPFKGLHLFTDSFAFMKIKLASILQVVNIQNEIMLQSETVTFFNDMCLLAPSTLINQNIKWEEIDQYSAKATFTLNKVTISAVLEFNKEDQLINFVSKDRYYQTKENDYKLVQWSTPIEKYHTVNDQNLTKKASAIWSLPNEEFKYADFEIIKFQSNVKK</sequence>
<dbReference type="InterPro" id="IPR046674">
    <property type="entry name" value="DUF6544"/>
</dbReference>
<organism evidence="2 3">
    <name type="scientific">Anaeramoeba flamelloides</name>
    <dbReference type="NCBI Taxonomy" id="1746091"/>
    <lineage>
        <taxon>Eukaryota</taxon>
        <taxon>Metamonada</taxon>
        <taxon>Anaeramoebidae</taxon>
        <taxon>Anaeramoeba</taxon>
    </lineage>
</organism>
<gene>
    <name evidence="2" type="ORF">M0812_09061</name>
</gene>